<comment type="caution">
    <text evidence="1">The sequence shown here is derived from an EMBL/GenBank/DDBJ whole genome shotgun (WGS) entry which is preliminary data.</text>
</comment>
<gene>
    <name evidence="1" type="ORF">GCM10007424_02510</name>
</gene>
<name>A0ABQ1JGZ3_9FLAO</name>
<organism evidence="1 2">
    <name type="scientific">Flavobacterium suaedae</name>
    <dbReference type="NCBI Taxonomy" id="1767027"/>
    <lineage>
        <taxon>Bacteria</taxon>
        <taxon>Pseudomonadati</taxon>
        <taxon>Bacteroidota</taxon>
        <taxon>Flavobacteriia</taxon>
        <taxon>Flavobacteriales</taxon>
        <taxon>Flavobacteriaceae</taxon>
        <taxon>Flavobacterium</taxon>
    </lineage>
</organism>
<sequence length="65" mass="7360">MEEKFSIQPIVHISNKTTNKAKLITPSKVLRSGKNNTILIPVRIIVNNDNRNLKIFIALVKFSVT</sequence>
<evidence type="ECO:0000313" key="2">
    <source>
        <dbReference type="Proteomes" id="UP000615760"/>
    </source>
</evidence>
<reference evidence="2" key="1">
    <citation type="journal article" date="2019" name="Int. J. Syst. Evol. Microbiol.">
        <title>The Global Catalogue of Microorganisms (GCM) 10K type strain sequencing project: providing services to taxonomists for standard genome sequencing and annotation.</title>
        <authorList>
            <consortium name="The Broad Institute Genomics Platform"/>
            <consortium name="The Broad Institute Genome Sequencing Center for Infectious Disease"/>
            <person name="Wu L."/>
            <person name="Ma J."/>
        </authorList>
    </citation>
    <scope>NUCLEOTIDE SEQUENCE [LARGE SCALE GENOMIC DNA]</scope>
    <source>
        <strain evidence="2">CGMCC 1.15461</strain>
    </source>
</reference>
<protein>
    <submittedName>
        <fullName evidence="1">Uncharacterized protein</fullName>
    </submittedName>
</protein>
<proteinExistence type="predicted"/>
<dbReference type="EMBL" id="BMJE01000001">
    <property type="protein sequence ID" value="GGB66048.1"/>
    <property type="molecule type" value="Genomic_DNA"/>
</dbReference>
<evidence type="ECO:0000313" key="1">
    <source>
        <dbReference type="EMBL" id="GGB66048.1"/>
    </source>
</evidence>
<keyword evidence="2" id="KW-1185">Reference proteome</keyword>
<accession>A0ABQ1JGZ3</accession>
<dbReference type="Proteomes" id="UP000615760">
    <property type="component" value="Unassembled WGS sequence"/>
</dbReference>